<comment type="function">
    <text evidence="8">This protein is part of the stalk that links CF(0) to CF(1). It either transmits conformational changes from CF(0) to CF(1) or is implicated in proton conduction.</text>
</comment>
<keyword evidence="7 8" id="KW-0066">ATP synthesis</keyword>
<evidence type="ECO:0000313" key="9">
    <source>
        <dbReference type="EMBL" id="MBA2936071.1"/>
    </source>
</evidence>
<dbReference type="InterPro" id="IPR000711">
    <property type="entry name" value="ATPase_OSCP/dsu"/>
</dbReference>
<dbReference type="GO" id="GO:0005886">
    <property type="term" value="C:plasma membrane"/>
    <property type="evidence" value="ECO:0007669"/>
    <property type="project" value="UniProtKB-SubCell"/>
</dbReference>
<keyword evidence="2 8" id="KW-0813">Transport</keyword>
<dbReference type="PRINTS" id="PR00125">
    <property type="entry name" value="ATPASEDELTA"/>
</dbReference>
<comment type="function">
    <text evidence="8">F(1)F(0) ATP synthase produces ATP from ADP in the presence of a proton or sodium gradient. F-type ATPases consist of two structural domains, F(1) containing the extramembraneous catalytic core and F(0) containing the membrane proton channel, linked together by a central stalk and a peripheral stalk. During catalysis, ATP synthesis in the catalytic domain of F(1) is coupled via a rotary mechanism of the central stalk subunits to proton translocation.</text>
</comment>
<dbReference type="Pfam" id="PF00213">
    <property type="entry name" value="OSCP"/>
    <property type="match status" value="1"/>
</dbReference>
<evidence type="ECO:0000313" key="10">
    <source>
        <dbReference type="Proteomes" id="UP000570166"/>
    </source>
</evidence>
<dbReference type="NCBIfam" id="TIGR01145">
    <property type="entry name" value="ATP_synt_delta"/>
    <property type="match status" value="1"/>
</dbReference>
<dbReference type="InterPro" id="IPR020781">
    <property type="entry name" value="ATPase_OSCP/d_CS"/>
</dbReference>
<protein>
    <recommendedName>
        <fullName evidence="8">ATP synthase subunit delta</fullName>
    </recommendedName>
    <alternativeName>
        <fullName evidence="8">ATP synthase F(1) sector subunit delta</fullName>
    </alternativeName>
    <alternativeName>
        <fullName evidence="8">F-type ATPase subunit delta</fullName>
        <shortName evidence="8">F-ATPase subunit delta</shortName>
    </alternativeName>
</protein>
<keyword evidence="10" id="KW-1185">Reference proteome</keyword>
<dbReference type="EMBL" id="JACEIB010000027">
    <property type="protein sequence ID" value="MBA2936071.1"/>
    <property type="molecule type" value="Genomic_DNA"/>
</dbReference>
<dbReference type="SUPFAM" id="SSF47928">
    <property type="entry name" value="N-terminal domain of the delta subunit of the F1F0-ATP synthase"/>
    <property type="match status" value="1"/>
</dbReference>
<sequence>MDISGGIQASLSGRYAMALFELARDQRELDAVSVDLDTIKAALAESADFRALTSSPLIGRDAATKAILAVAASMGLGKTVSNTLGLLGHNGRLNQLPAIIRGFRALAAAHRGETTAEVTSAHPLDAEQTGALKDKLRQKFGRDVAIEAKVDPDILGGLIVKMGSQQIDGSIRTKLNSLANAMKG</sequence>
<dbReference type="NCBIfam" id="NF004402">
    <property type="entry name" value="PRK05758.2-2"/>
    <property type="match status" value="1"/>
</dbReference>
<dbReference type="PANTHER" id="PTHR11910">
    <property type="entry name" value="ATP SYNTHASE DELTA CHAIN"/>
    <property type="match status" value="1"/>
</dbReference>
<evidence type="ECO:0000256" key="2">
    <source>
        <dbReference type="ARBA" id="ARBA00022448"/>
    </source>
</evidence>
<evidence type="ECO:0000256" key="7">
    <source>
        <dbReference type="ARBA" id="ARBA00023310"/>
    </source>
</evidence>
<evidence type="ECO:0000256" key="4">
    <source>
        <dbReference type="ARBA" id="ARBA00023065"/>
    </source>
</evidence>
<dbReference type="RefSeq" id="WP_160363964.1">
    <property type="nucleotide sequence ID" value="NZ_JACEIB010000027.1"/>
</dbReference>
<evidence type="ECO:0000256" key="8">
    <source>
        <dbReference type="HAMAP-Rule" id="MF_01416"/>
    </source>
</evidence>
<dbReference type="Proteomes" id="UP000570166">
    <property type="component" value="Unassembled WGS sequence"/>
</dbReference>
<evidence type="ECO:0000256" key="3">
    <source>
        <dbReference type="ARBA" id="ARBA00022781"/>
    </source>
</evidence>
<keyword evidence="8" id="KW-1003">Cell membrane</keyword>
<comment type="similarity">
    <text evidence="8">Belongs to the ATPase delta chain family.</text>
</comment>
<dbReference type="Gene3D" id="1.10.520.20">
    <property type="entry name" value="N-terminal domain of the delta subunit of the F1F0-ATP synthase"/>
    <property type="match status" value="1"/>
</dbReference>
<dbReference type="GO" id="GO:0045259">
    <property type="term" value="C:proton-transporting ATP synthase complex"/>
    <property type="evidence" value="ECO:0007669"/>
    <property type="project" value="UniProtKB-KW"/>
</dbReference>
<dbReference type="HAMAP" id="MF_01416">
    <property type="entry name" value="ATP_synth_delta_bact"/>
    <property type="match status" value="1"/>
</dbReference>
<reference evidence="9 10" key="1">
    <citation type="submission" date="2020-07" db="EMBL/GenBank/DDBJ databases">
        <authorList>
            <person name="Sun Q."/>
        </authorList>
    </citation>
    <scope>NUCLEOTIDE SEQUENCE [LARGE SCALE GENOMIC DNA]</scope>
    <source>
        <strain evidence="9 10">CGMCC 1.13654</strain>
    </source>
</reference>
<dbReference type="AlphaFoldDB" id="A0A838L9X9"/>
<dbReference type="InterPro" id="IPR026015">
    <property type="entry name" value="ATP_synth_OSCP/delta_N_sf"/>
</dbReference>
<accession>A0A838L9X9</accession>
<name>A0A838L9X9_9SPHN</name>
<dbReference type="NCBIfam" id="NF004406">
    <property type="entry name" value="PRK05758.3-2"/>
    <property type="match status" value="1"/>
</dbReference>
<gene>
    <name evidence="8" type="primary">atpH</name>
    <name evidence="9" type="ORF">HZF05_18470</name>
</gene>
<keyword evidence="3 8" id="KW-0375">Hydrogen ion transport</keyword>
<keyword evidence="5 8" id="KW-0472">Membrane</keyword>
<comment type="caution">
    <text evidence="9">The sequence shown here is derived from an EMBL/GenBank/DDBJ whole genome shotgun (WGS) entry which is preliminary data.</text>
</comment>
<evidence type="ECO:0000256" key="1">
    <source>
        <dbReference type="ARBA" id="ARBA00004370"/>
    </source>
</evidence>
<comment type="subcellular location">
    <subcellularLocation>
        <location evidence="8">Cell membrane</location>
        <topology evidence="8">Peripheral membrane protein</topology>
    </subcellularLocation>
    <subcellularLocation>
        <location evidence="1">Membrane</location>
    </subcellularLocation>
</comment>
<organism evidence="9 10">
    <name type="scientific">Sphingomonas chungangi</name>
    <dbReference type="NCBI Taxonomy" id="2683589"/>
    <lineage>
        <taxon>Bacteria</taxon>
        <taxon>Pseudomonadati</taxon>
        <taxon>Pseudomonadota</taxon>
        <taxon>Alphaproteobacteria</taxon>
        <taxon>Sphingomonadales</taxon>
        <taxon>Sphingomonadaceae</taxon>
        <taxon>Sphingomonas</taxon>
    </lineage>
</organism>
<evidence type="ECO:0000256" key="6">
    <source>
        <dbReference type="ARBA" id="ARBA00023196"/>
    </source>
</evidence>
<dbReference type="PROSITE" id="PS00389">
    <property type="entry name" value="ATPASE_DELTA"/>
    <property type="match status" value="1"/>
</dbReference>
<evidence type="ECO:0000256" key="5">
    <source>
        <dbReference type="ARBA" id="ARBA00023136"/>
    </source>
</evidence>
<proteinExistence type="inferred from homology"/>
<keyword evidence="6 8" id="KW-0139">CF(1)</keyword>
<dbReference type="GO" id="GO:0046933">
    <property type="term" value="F:proton-transporting ATP synthase activity, rotational mechanism"/>
    <property type="evidence" value="ECO:0007669"/>
    <property type="project" value="UniProtKB-UniRule"/>
</dbReference>
<keyword evidence="4 8" id="KW-0406">Ion transport</keyword>